<gene>
    <name evidence="2" type="ORF">BRAFLDRAFT_102570</name>
</gene>
<dbReference type="SUPFAM" id="SSF53756">
    <property type="entry name" value="UDP-Glycosyltransferase/glycogen phosphorylase"/>
    <property type="match status" value="1"/>
</dbReference>
<dbReference type="GO" id="GO:0006508">
    <property type="term" value="P:proteolysis"/>
    <property type="evidence" value="ECO:0007669"/>
    <property type="project" value="InterPro"/>
</dbReference>
<evidence type="ECO:0000256" key="1">
    <source>
        <dbReference type="SAM" id="MobiDB-lite"/>
    </source>
</evidence>
<evidence type="ECO:0000313" key="2">
    <source>
        <dbReference type="EMBL" id="EEN55643.1"/>
    </source>
</evidence>
<dbReference type="Gene3D" id="3.40.50.300">
    <property type="entry name" value="P-loop containing nucleotide triphosphate hydrolases"/>
    <property type="match status" value="1"/>
</dbReference>
<dbReference type="EMBL" id="GG666558">
    <property type="protein sequence ID" value="EEN55643.1"/>
    <property type="molecule type" value="Genomic_DNA"/>
</dbReference>
<dbReference type="InterPro" id="IPR002398">
    <property type="entry name" value="Pept_C14"/>
</dbReference>
<sequence length="700" mass="78718">MDNAAVLLLSELYGTLKGGISSIYRRLAKILKEDEQAIPVLSTVLEATEEDEEDARRDGVELLLPKVESGDPRINPSLDWLTFDHRVKYSHLPSKVKTIVGHTDGTSRAACRIKQDRYPEATVILFIDDIPEDTEQYKGDEKAMGIGKKEDSILEDAEQADVVFSIGERAFDHFSNQFRAIPANKRPRHMTFLPRPSTMFEEANAEYTDAETMVVLSIVRGADVEKLGGLDLAVEALSIVAEKMRVKWRIIVVNNDDLHLARAIRDHSKSANLQITFLPYGTQKDICKNLLKAHLVLMPPRAEPFGLVGLEAIAAGVPVLVPDKSGLAELINRFAPHHHSCIVETTVGWDWQINVNHWATRIERALRHCKAEFEIAARLKKTLLCSEYWKESERQFIDVCRPKGSEPEEADRSPEGEEVHETIPALKPASDTPGGEITEPKHIHTMALREKVKIRLANILHDKPGQDFNVLVVGMPGSGKSSFINSMVMAVTGTWKEVAHCRGSLCGNVTEHLDPYVMFDDNCKEVDEPHPIPGYKKNVVFWKCPGFRDEEAYTTTVSLTLDGRIPPGTLVYECMDQIPEELKRRFGKVNRIITFDRIVFIFSACRRFPNSLATAVKSGGQQVHGVPIFVVMTKVDNIPSQHYDDHVQQRIQDAKTAFKFLDNQARFKTTSLYLDSKSSTTVQELAIHLHRKFDLNMSDA</sequence>
<dbReference type="InterPro" id="IPR027417">
    <property type="entry name" value="P-loop_NTPase"/>
</dbReference>
<dbReference type="Pfam" id="PF20706">
    <property type="entry name" value="GT4-conflict"/>
    <property type="match status" value="1"/>
</dbReference>
<dbReference type="SUPFAM" id="SSF52540">
    <property type="entry name" value="P-loop containing nucleoside triphosphate hydrolases"/>
    <property type="match status" value="1"/>
</dbReference>
<feature type="region of interest" description="Disordered" evidence="1">
    <location>
        <begin position="401"/>
        <end position="436"/>
    </location>
</feature>
<name>C3YVV9_BRAFL</name>
<dbReference type="Gene3D" id="3.40.50.2000">
    <property type="entry name" value="Glycogen Phosphorylase B"/>
    <property type="match status" value="1"/>
</dbReference>
<dbReference type="AlphaFoldDB" id="C3YVV9"/>
<dbReference type="InParanoid" id="C3YVV9"/>
<proteinExistence type="predicted"/>
<dbReference type="CDD" id="cd00882">
    <property type="entry name" value="Ras_like_GTPase"/>
    <property type="match status" value="1"/>
</dbReference>
<dbReference type="GO" id="GO:0004197">
    <property type="term" value="F:cysteine-type endopeptidase activity"/>
    <property type="evidence" value="ECO:0007669"/>
    <property type="project" value="InterPro"/>
</dbReference>
<feature type="compositionally biased region" description="Basic and acidic residues" evidence="1">
    <location>
        <begin position="401"/>
        <end position="421"/>
    </location>
</feature>
<reference evidence="2" key="1">
    <citation type="journal article" date="2008" name="Nature">
        <title>The amphioxus genome and the evolution of the chordate karyotype.</title>
        <authorList>
            <consortium name="US DOE Joint Genome Institute (JGI-PGF)"/>
            <person name="Putnam N.H."/>
            <person name="Butts T."/>
            <person name="Ferrier D.E.K."/>
            <person name="Furlong R.F."/>
            <person name="Hellsten U."/>
            <person name="Kawashima T."/>
            <person name="Robinson-Rechavi M."/>
            <person name="Shoguchi E."/>
            <person name="Terry A."/>
            <person name="Yu J.-K."/>
            <person name="Benito-Gutierrez E.L."/>
            <person name="Dubchak I."/>
            <person name="Garcia-Fernandez J."/>
            <person name="Gibson-Brown J.J."/>
            <person name="Grigoriev I.V."/>
            <person name="Horton A.C."/>
            <person name="de Jong P.J."/>
            <person name="Jurka J."/>
            <person name="Kapitonov V.V."/>
            <person name="Kohara Y."/>
            <person name="Kuroki Y."/>
            <person name="Lindquist E."/>
            <person name="Lucas S."/>
            <person name="Osoegawa K."/>
            <person name="Pennacchio L.A."/>
            <person name="Salamov A.A."/>
            <person name="Satou Y."/>
            <person name="Sauka-Spengler T."/>
            <person name="Schmutz J."/>
            <person name="Shin-I T."/>
            <person name="Toyoda A."/>
            <person name="Bronner-Fraser M."/>
            <person name="Fujiyama A."/>
            <person name="Holland L.Z."/>
            <person name="Holland P.W.H."/>
            <person name="Satoh N."/>
            <person name="Rokhsar D.S."/>
        </authorList>
    </citation>
    <scope>NUCLEOTIDE SEQUENCE [LARGE SCALE GENOMIC DNA]</scope>
    <source>
        <strain evidence="2">S238N-H82</strain>
        <tissue evidence="2">Testes</tissue>
    </source>
</reference>
<protein>
    <submittedName>
        <fullName evidence="2">Uncharacterized protein</fullName>
    </submittedName>
</protein>
<organism>
    <name type="scientific">Branchiostoma floridae</name>
    <name type="common">Florida lancelet</name>
    <name type="synonym">Amphioxus</name>
    <dbReference type="NCBI Taxonomy" id="7739"/>
    <lineage>
        <taxon>Eukaryota</taxon>
        <taxon>Metazoa</taxon>
        <taxon>Chordata</taxon>
        <taxon>Cephalochordata</taxon>
        <taxon>Leptocardii</taxon>
        <taxon>Amphioxiformes</taxon>
        <taxon>Branchiostomatidae</taxon>
        <taxon>Branchiostoma</taxon>
    </lineage>
</organism>
<dbReference type="PANTHER" id="PTHR10454">
    <property type="entry name" value="CASPASE"/>
    <property type="match status" value="1"/>
</dbReference>
<dbReference type="PANTHER" id="PTHR10454:SF248">
    <property type="entry name" value="CASPASE-8-LIKE"/>
    <property type="match status" value="1"/>
</dbReference>
<accession>C3YVV9</accession>